<dbReference type="HOGENOM" id="CLU_045683_1_0_5"/>
<evidence type="ECO:0000256" key="2">
    <source>
        <dbReference type="SAM" id="SignalP"/>
    </source>
</evidence>
<feature type="chain" id="PRO_5003395865" evidence="2">
    <location>
        <begin position="23"/>
        <end position="317"/>
    </location>
</feature>
<organism evidence="3 4">
    <name type="scientific">Ketogulonicigenium vulgare (strain WSH-001)</name>
    <dbReference type="NCBI Taxonomy" id="759362"/>
    <lineage>
        <taxon>Bacteria</taxon>
        <taxon>Pseudomonadati</taxon>
        <taxon>Pseudomonadota</taxon>
        <taxon>Alphaproteobacteria</taxon>
        <taxon>Rhodobacterales</taxon>
        <taxon>Roseobacteraceae</taxon>
        <taxon>Ketogulonicigenium</taxon>
    </lineage>
</organism>
<dbReference type="AlphaFoldDB" id="F9Y800"/>
<dbReference type="RefSeq" id="WP_013384590.1">
    <property type="nucleotide sequence ID" value="NC_017384.1"/>
</dbReference>
<feature type="signal peptide" evidence="2">
    <location>
        <begin position="1"/>
        <end position="22"/>
    </location>
</feature>
<protein>
    <submittedName>
        <fullName evidence="3">Uncharacterized protein UPF0065</fullName>
    </submittedName>
</protein>
<proteinExistence type="inferred from homology"/>
<dbReference type="PATRIC" id="fig|759362.5.peg.1323"/>
<comment type="similarity">
    <text evidence="1">Belongs to the UPF0065 (bug) family.</text>
</comment>
<dbReference type="PANTHER" id="PTHR42928:SF3">
    <property type="entry name" value="UPF0065 PROTEIN YFLP"/>
    <property type="match status" value="1"/>
</dbReference>
<dbReference type="Gene3D" id="3.40.190.150">
    <property type="entry name" value="Bordetella uptake gene, domain 1"/>
    <property type="match status" value="1"/>
</dbReference>
<dbReference type="InterPro" id="IPR042100">
    <property type="entry name" value="Bug_dom1"/>
</dbReference>
<dbReference type="Proteomes" id="UP000000692">
    <property type="component" value="Chromosome"/>
</dbReference>
<dbReference type="Pfam" id="PF03401">
    <property type="entry name" value="TctC"/>
    <property type="match status" value="1"/>
</dbReference>
<dbReference type="InterPro" id="IPR005064">
    <property type="entry name" value="BUG"/>
</dbReference>
<evidence type="ECO:0000313" key="3">
    <source>
        <dbReference type="EMBL" id="AEM41126.1"/>
    </source>
</evidence>
<gene>
    <name evidence="3" type="ordered locus">KVU_1287</name>
</gene>
<dbReference type="EMBL" id="CP002018">
    <property type="protein sequence ID" value="AEM41126.1"/>
    <property type="molecule type" value="Genomic_DNA"/>
</dbReference>
<accession>F9Y800</accession>
<evidence type="ECO:0000256" key="1">
    <source>
        <dbReference type="ARBA" id="ARBA00006987"/>
    </source>
</evidence>
<evidence type="ECO:0000313" key="4">
    <source>
        <dbReference type="Proteomes" id="UP000000692"/>
    </source>
</evidence>
<sequence length="317" mass="32474">MFIKKVIALGATTVMLASAASADVSVMIPAGPGGGWDGTGRQAFNAMNAAGIYTEGVNFTNTGGAGGTIGLAAFQNSEAGKADALAVFGAITVGSIMLNSSPIDLSTYTPIARLTAEYLVIAVDANSPIQTLDELVAAMRENTGATPVGGGSAGGVDHIALALLAQAAEVPVADLNYIPQTSGAETVTAIVNGTLQAGISGISEFAPFQEQGRIRILGITSNERHASLPDVPTFAEAGYAVEIANWRGILGAPGMPADNAAEWVARFDQLSETPEWAQVLETQGWDSFYLSGPAFGEFIGAENERIGEILKGAGLIQ</sequence>
<dbReference type="Gene3D" id="3.40.190.10">
    <property type="entry name" value="Periplasmic binding protein-like II"/>
    <property type="match status" value="1"/>
</dbReference>
<dbReference type="SUPFAM" id="SSF53850">
    <property type="entry name" value="Periplasmic binding protein-like II"/>
    <property type="match status" value="1"/>
</dbReference>
<name>F9Y800_KETVW</name>
<dbReference type="PANTHER" id="PTHR42928">
    <property type="entry name" value="TRICARBOXYLATE-BINDING PROTEIN"/>
    <property type="match status" value="1"/>
</dbReference>
<dbReference type="CDD" id="cd07012">
    <property type="entry name" value="PBP2_Bug_TTT"/>
    <property type="match status" value="1"/>
</dbReference>
<keyword evidence="4" id="KW-1185">Reference proteome</keyword>
<dbReference type="PIRSF" id="PIRSF017082">
    <property type="entry name" value="YflP"/>
    <property type="match status" value="1"/>
</dbReference>
<dbReference type="eggNOG" id="COG3181">
    <property type="taxonomic scope" value="Bacteria"/>
</dbReference>
<dbReference type="OrthoDB" id="9780943at2"/>
<reference evidence="3 4" key="1">
    <citation type="journal article" date="2011" name="J. Bacteriol.">
        <title>Complete genome sequence of the industrial strain Ketogulonicigenium vulgare WSH-001.</title>
        <authorList>
            <person name="Liu L."/>
            <person name="Li Y."/>
            <person name="Zhang J."/>
            <person name="Zhou Z."/>
            <person name="Liu J."/>
            <person name="Li X."/>
            <person name="Zhou J."/>
            <person name="Du G."/>
            <person name="Wang L."/>
            <person name="Chen J."/>
        </authorList>
    </citation>
    <scope>NUCLEOTIDE SEQUENCE [LARGE SCALE GENOMIC DNA]</scope>
    <source>
        <strain evidence="3 4">WSH-001</strain>
    </source>
</reference>
<keyword evidence="2" id="KW-0732">Signal</keyword>
<dbReference type="KEGG" id="kvl:KVU_1287"/>